<feature type="domain" description="Enoyl reductase (ER)" evidence="2">
    <location>
        <begin position="21"/>
        <end position="315"/>
    </location>
</feature>
<dbReference type="InterPro" id="IPR041694">
    <property type="entry name" value="ADH_N_2"/>
</dbReference>
<dbReference type="SMART" id="SM00829">
    <property type="entry name" value="PKS_ER"/>
    <property type="match status" value="1"/>
</dbReference>
<dbReference type="Gene3D" id="3.90.180.10">
    <property type="entry name" value="Medium-chain alcohol dehydrogenases, catalytic domain"/>
    <property type="match status" value="1"/>
</dbReference>
<dbReference type="SUPFAM" id="SSF50129">
    <property type="entry name" value="GroES-like"/>
    <property type="match status" value="1"/>
</dbReference>
<evidence type="ECO:0000313" key="3">
    <source>
        <dbReference type="EMBL" id="KAF6222873.1"/>
    </source>
</evidence>
<keyword evidence="1" id="KW-0560">Oxidoreductase</keyword>
<dbReference type="CDD" id="cd05288">
    <property type="entry name" value="PGDH"/>
    <property type="match status" value="1"/>
</dbReference>
<proteinExistence type="predicted"/>
<dbReference type="Pfam" id="PF16884">
    <property type="entry name" value="ADH_N_2"/>
    <property type="match status" value="1"/>
</dbReference>
<protein>
    <recommendedName>
        <fullName evidence="2">Enoyl reductase (ER) domain-containing protein</fullName>
    </recommendedName>
</protein>
<organism evidence="3 4">
    <name type="scientific">Letharia lupina</name>
    <dbReference type="NCBI Taxonomy" id="560253"/>
    <lineage>
        <taxon>Eukaryota</taxon>
        <taxon>Fungi</taxon>
        <taxon>Dikarya</taxon>
        <taxon>Ascomycota</taxon>
        <taxon>Pezizomycotina</taxon>
        <taxon>Lecanoromycetes</taxon>
        <taxon>OSLEUM clade</taxon>
        <taxon>Lecanoromycetidae</taxon>
        <taxon>Lecanorales</taxon>
        <taxon>Lecanorineae</taxon>
        <taxon>Parmeliaceae</taxon>
        <taxon>Letharia</taxon>
    </lineage>
</organism>
<dbReference type="Pfam" id="PF00107">
    <property type="entry name" value="ADH_zinc_N"/>
    <property type="match status" value="1"/>
</dbReference>
<dbReference type="InterPro" id="IPR011032">
    <property type="entry name" value="GroES-like_sf"/>
</dbReference>
<dbReference type="InterPro" id="IPR036291">
    <property type="entry name" value="NAD(P)-bd_dom_sf"/>
</dbReference>
<keyword evidence="4" id="KW-1185">Reference proteome</keyword>
<evidence type="ECO:0000259" key="2">
    <source>
        <dbReference type="SMART" id="SM00829"/>
    </source>
</evidence>
<dbReference type="RefSeq" id="XP_037152219.1">
    <property type="nucleotide sequence ID" value="XM_037291857.1"/>
</dbReference>
<dbReference type="InterPro" id="IPR013149">
    <property type="entry name" value="ADH-like_C"/>
</dbReference>
<dbReference type="Proteomes" id="UP000593566">
    <property type="component" value="Unassembled WGS sequence"/>
</dbReference>
<dbReference type="AlphaFoldDB" id="A0A8H6FCH8"/>
<dbReference type="InterPro" id="IPR020843">
    <property type="entry name" value="ER"/>
</dbReference>
<evidence type="ECO:0000256" key="1">
    <source>
        <dbReference type="ARBA" id="ARBA00023002"/>
    </source>
</evidence>
<name>A0A8H6FCH8_9LECA</name>
<gene>
    <name evidence="3" type="ORF">HO133_000924</name>
</gene>
<comment type="caution">
    <text evidence="3">The sequence shown here is derived from an EMBL/GenBank/DDBJ whole genome shotgun (WGS) entry which is preliminary data.</text>
</comment>
<dbReference type="Gene3D" id="3.40.50.720">
    <property type="entry name" value="NAD(P)-binding Rossmann-like Domain"/>
    <property type="match status" value="1"/>
</dbReference>
<dbReference type="SUPFAM" id="SSF51735">
    <property type="entry name" value="NAD(P)-binding Rossmann-fold domains"/>
    <property type="match status" value="1"/>
</dbReference>
<dbReference type="GO" id="GO:0016628">
    <property type="term" value="F:oxidoreductase activity, acting on the CH-CH group of donors, NAD or NADP as acceptor"/>
    <property type="evidence" value="ECO:0007669"/>
    <property type="project" value="InterPro"/>
</dbReference>
<evidence type="ECO:0000313" key="4">
    <source>
        <dbReference type="Proteomes" id="UP000593566"/>
    </source>
</evidence>
<accession>A0A8H6FCH8</accession>
<dbReference type="PANTHER" id="PTHR43205">
    <property type="entry name" value="PROSTAGLANDIN REDUCTASE"/>
    <property type="match status" value="1"/>
</dbReference>
<reference evidence="3 4" key="1">
    <citation type="journal article" date="2020" name="Genomics">
        <title>Complete, high-quality genomes from long-read metagenomic sequencing of two wolf lichen thalli reveals enigmatic genome architecture.</title>
        <authorList>
            <person name="McKenzie S.K."/>
            <person name="Walston R.F."/>
            <person name="Allen J.L."/>
        </authorList>
    </citation>
    <scope>NUCLEOTIDE SEQUENCE [LARGE SCALE GENOMIC DNA]</scope>
    <source>
        <strain evidence="3">WasteWater1</strain>
    </source>
</reference>
<dbReference type="PANTHER" id="PTHR43205:SF19">
    <property type="entry name" value="ENOYL REDUCTASE (ER) DOMAIN-CONTAINING PROTEIN"/>
    <property type="match status" value="1"/>
</dbReference>
<dbReference type="GeneID" id="59329342"/>
<dbReference type="EMBL" id="JACCJB010000011">
    <property type="protein sequence ID" value="KAF6222873.1"/>
    <property type="molecule type" value="Genomic_DNA"/>
</dbReference>
<sequence>MSSPTQWVLTNKPTDLPELSGPNQTFTLETASLPSLNDDQVLVRSLYISNDPAQLPQDGIMRARSIAQVVESKSSNYSRGDKVLATTGWAEYSVQDAVECQACEDIPGLSATHYLGAFGLTGLTAYYGTKIIARVGREDTVVVSGAAGATGSMVVQIAKKMLGCKKVVDIAGSDDKAKWVESLGADVCLNYKKFCFKQDLVKATDGFVEVYFDNVGGEILDLMLMRMKQGGRIAACGAITDYNRNEKQTTLKNWFEDFWAEGKGPQAVKEMVTAAKEGKIKVGEENETVVDNKFEDVPKTWMSLLEGANTGKLVTKLV</sequence>
<dbReference type="InterPro" id="IPR045010">
    <property type="entry name" value="MDR_fam"/>
</dbReference>